<proteinExistence type="predicted"/>
<evidence type="ECO:0000256" key="1">
    <source>
        <dbReference type="SAM" id="Phobius"/>
    </source>
</evidence>
<accession>A0AAW4X0U5</accession>
<gene>
    <name evidence="2" type="ORF">LJ207_08855</name>
</gene>
<organism evidence="2 3">
    <name type="scientific">Halanaerobium polyolivorans</name>
    <dbReference type="NCBI Taxonomy" id="2886943"/>
    <lineage>
        <taxon>Bacteria</taxon>
        <taxon>Bacillati</taxon>
        <taxon>Bacillota</taxon>
        <taxon>Clostridia</taxon>
        <taxon>Halanaerobiales</taxon>
        <taxon>Halanaerobiaceae</taxon>
        <taxon>Halanaerobium</taxon>
    </lineage>
</organism>
<keyword evidence="1" id="KW-0812">Transmembrane</keyword>
<evidence type="ECO:0000313" key="2">
    <source>
        <dbReference type="EMBL" id="MCC3145429.1"/>
    </source>
</evidence>
<keyword evidence="3" id="KW-1185">Reference proteome</keyword>
<evidence type="ECO:0008006" key="4">
    <source>
        <dbReference type="Google" id="ProtNLM"/>
    </source>
</evidence>
<keyword evidence="1" id="KW-1133">Transmembrane helix</keyword>
<dbReference type="EMBL" id="JAJFAT010000011">
    <property type="protein sequence ID" value="MCC3145429.1"/>
    <property type="molecule type" value="Genomic_DNA"/>
</dbReference>
<feature type="transmembrane region" description="Helical" evidence="1">
    <location>
        <begin position="20"/>
        <end position="41"/>
    </location>
</feature>
<dbReference type="RefSeq" id="WP_229346132.1">
    <property type="nucleotide sequence ID" value="NZ_JAJFAT010000011.1"/>
</dbReference>
<dbReference type="Proteomes" id="UP001199296">
    <property type="component" value="Unassembled WGS sequence"/>
</dbReference>
<protein>
    <recommendedName>
        <fullName evidence="4">SHOCT domain-containing protein</fullName>
    </recommendedName>
</protein>
<sequence length="78" mass="8742">MGYCLALGGYGGIGGSFLGSFWWLMPLLFWGTILTSIVLLFKSKNNSGSREALAVLQHEYALGRISREEFLQRKKDLK</sequence>
<name>A0AAW4X0U5_9FIRM</name>
<comment type="caution">
    <text evidence="2">The sequence shown here is derived from an EMBL/GenBank/DDBJ whole genome shotgun (WGS) entry which is preliminary data.</text>
</comment>
<dbReference type="AlphaFoldDB" id="A0AAW4X0U5"/>
<keyword evidence="1" id="KW-0472">Membrane</keyword>
<reference evidence="2 3" key="1">
    <citation type="submission" date="2021-10" db="EMBL/GenBank/DDBJ databases">
        <authorList>
            <person name="Grouzdev D.S."/>
            <person name="Pantiukh K.S."/>
            <person name="Krutkina M.S."/>
        </authorList>
    </citation>
    <scope>NUCLEOTIDE SEQUENCE [LARGE SCALE GENOMIC DNA]</scope>
    <source>
        <strain evidence="2 3">Z-7514</strain>
    </source>
</reference>
<evidence type="ECO:0000313" key="3">
    <source>
        <dbReference type="Proteomes" id="UP001199296"/>
    </source>
</evidence>